<dbReference type="GeneID" id="100573600"/>
<evidence type="ECO:0000313" key="2">
    <source>
        <dbReference type="EnsemblMetazoa" id="XP_008181339.1"/>
    </source>
</evidence>
<evidence type="ECO:0000256" key="1">
    <source>
        <dbReference type="SAM" id="MobiDB-lite"/>
    </source>
</evidence>
<protein>
    <submittedName>
        <fullName evidence="2">Uncharacterized protein</fullName>
    </submittedName>
</protein>
<dbReference type="RefSeq" id="XP_008181339.1">
    <property type="nucleotide sequence ID" value="XM_008183117.3"/>
</dbReference>
<sequence>MIAAAAAAAAAHCCDGEELRVPGSPQPYARRVRGSWRDYLEPPDDGVDIVSDPYVCDDSYDSYDDDDDDDVDEEEEDSYDDSYDDDEEEDGDEDCSCCSLCSSGSGRRRERDTPPTSFRSSSSSSSSSSAGSSAAAKAAANISSSAPPPPQPPTHRHLSPVFEPSMRGSCRCIRCQKRRYSLDFFKSSDFRRGIPSPNVYMIDERSCKMVHDYIHDRDLQIGHRPANVVKDKKLNFVTWEPYFCVLLQDEQTLTAYRSEELSIFPGTALRTITHAFKVGAYGNNRMYL</sequence>
<dbReference type="Proteomes" id="UP000007819">
    <property type="component" value="Chromosome A2"/>
</dbReference>
<reference evidence="3" key="1">
    <citation type="submission" date="2010-06" db="EMBL/GenBank/DDBJ databases">
        <authorList>
            <person name="Jiang H."/>
            <person name="Abraham K."/>
            <person name="Ali S."/>
            <person name="Alsbrooks S.L."/>
            <person name="Anim B.N."/>
            <person name="Anosike U.S."/>
            <person name="Attaway T."/>
            <person name="Bandaranaike D.P."/>
            <person name="Battles P.K."/>
            <person name="Bell S.N."/>
            <person name="Bell A.V."/>
            <person name="Beltran B."/>
            <person name="Bickham C."/>
            <person name="Bustamante Y."/>
            <person name="Caleb T."/>
            <person name="Canada A."/>
            <person name="Cardenas V."/>
            <person name="Carter K."/>
            <person name="Chacko J."/>
            <person name="Chandrabose M.N."/>
            <person name="Chavez D."/>
            <person name="Chavez A."/>
            <person name="Chen L."/>
            <person name="Chu H.-S."/>
            <person name="Claassen K.J."/>
            <person name="Cockrell R."/>
            <person name="Collins M."/>
            <person name="Cooper J.A."/>
            <person name="Cree A."/>
            <person name="Curry S.M."/>
            <person name="Da Y."/>
            <person name="Dao M.D."/>
            <person name="Das B."/>
            <person name="Davila M.-L."/>
            <person name="Davy-Carroll L."/>
            <person name="Denson S."/>
            <person name="Dinh H."/>
            <person name="Ebong V.E."/>
            <person name="Edwards J.R."/>
            <person name="Egan A."/>
            <person name="El-Daye J."/>
            <person name="Escobedo L."/>
            <person name="Fernandez S."/>
            <person name="Fernando P.R."/>
            <person name="Flagg N."/>
            <person name="Forbes L.D."/>
            <person name="Fowler R.G."/>
            <person name="Fu Q."/>
            <person name="Gabisi R.A."/>
            <person name="Ganer J."/>
            <person name="Garbino Pronczuk A."/>
            <person name="Garcia R.M."/>
            <person name="Garner T."/>
            <person name="Garrett T.E."/>
            <person name="Gonzalez D.A."/>
            <person name="Hamid H."/>
            <person name="Hawkins E.S."/>
            <person name="Hirani K."/>
            <person name="Hogues M.E."/>
            <person name="Hollins B."/>
            <person name="Hsiao C.-H."/>
            <person name="Jabil R."/>
            <person name="James M.L."/>
            <person name="Jhangiani S.N."/>
            <person name="Johnson B."/>
            <person name="Johnson Q."/>
            <person name="Joshi V."/>
            <person name="Kalu J.B."/>
            <person name="Kam C."/>
            <person name="Kashfia A."/>
            <person name="Keebler J."/>
            <person name="Kisamo H."/>
            <person name="Kovar C.L."/>
            <person name="Lago L.A."/>
            <person name="Lai C.-Y."/>
            <person name="Laidlaw J."/>
            <person name="Lara F."/>
            <person name="Le T.-K."/>
            <person name="Lee S.L."/>
            <person name="Legall F.H."/>
            <person name="Lemon S.J."/>
            <person name="Lewis L.R."/>
            <person name="Li B."/>
            <person name="Liu Y."/>
            <person name="Liu Y.-S."/>
            <person name="Lopez J."/>
            <person name="Lozado R.J."/>
            <person name="Lu J."/>
            <person name="Madu R.C."/>
            <person name="Maheshwari M."/>
            <person name="Maheshwari R."/>
            <person name="Malloy K."/>
            <person name="Martinez E."/>
            <person name="Mathew T."/>
            <person name="Mercado I.C."/>
            <person name="Mercado C."/>
            <person name="Meyer B."/>
            <person name="Montgomery K."/>
            <person name="Morgan M.B."/>
            <person name="Munidasa M."/>
            <person name="Nazareth L.V."/>
            <person name="Nelson J."/>
            <person name="Ng B.M."/>
            <person name="Nguyen N.B."/>
            <person name="Nguyen P.Q."/>
            <person name="Nguyen T."/>
            <person name="Obregon M."/>
            <person name="Okwuonu G.O."/>
            <person name="Onwere C.G."/>
            <person name="Orozco G."/>
            <person name="Parra A."/>
            <person name="Patel S."/>
            <person name="Patil S."/>
            <person name="Perez A."/>
            <person name="Perez Y."/>
            <person name="Pham C."/>
            <person name="Primus E.L."/>
            <person name="Pu L.-L."/>
            <person name="Puazo M."/>
            <person name="Qin X."/>
            <person name="Quiroz J.B."/>
            <person name="Reese J."/>
            <person name="Richards S."/>
            <person name="Rives C.M."/>
            <person name="Robberts R."/>
            <person name="Ruiz S.J."/>
            <person name="Ruiz M.J."/>
            <person name="Santibanez J."/>
            <person name="Schneider B.W."/>
            <person name="Sisson I."/>
            <person name="Smith M."/>
            <person name="Sodergren E."/>
            <person name="Song X.-Z."/>
            <person name="Song B.B."/>
            <person name="Summersgill H."/>
            <person name="Thelus R."/>
            <person name="Thornton R.D."/>
            <person name="Trejos Z.Y."/>
            <person name="Usmani K."/>
            <person name="Vattathil S."/>
            <person name="Villasana D."/>
            <person name="Walker D.L."/>
            <person name="Wang S."/>
            <person name="Wang K."/>
            <person name="White C.S."/>
            <person name="Williams A.C."/>
            <person name="Williamson J."/>
            <person name="Wilson K."/>
            <person name="Woghiren I.O."/>
            <person name="Woodworth J.R."/>
            <person name="Worley K.C."/>
            <person name="Wright R.A."/>
            <person name="Wu W."/>
            <person name="Young L."/>
            <person name="Zhang L."/>
            <person name="Zhang J."/>
            <person name="Zhu Y."/>
            <person name="Muzny D.M."/>
            <person name="Weinstock G."/>
            <person name="Gibbs R.A."/>
        </authorList>
    </citation>
    <scope>NUCLEOTIDE SEQUENCE [LARGE SCALE GENOMIC DNA]</scope>
    <source>
        <strain evidence="3">LSR1</strain>
    </source>
</reference>
<organism evidence="2 3">
    <name type="scientific">Acyrthosiphon pisum</name>
    <name type="common">Pea aphid</name>
    <dbReference type="NCBI Taxonomy" id="7029"/>
    <lineage>
        <taxon>Eukaryota</taxon>
        <taxon>Metazoa</taxon>
        <taxon>Ecdysozoa</taxon>
        <taxon>Arthropoda</taxon>
        <taxon>Hexapoda</taxon>
        <taxon>Insecta</taxon>
        <taxon>Pterygota</taxon>
        <taxon>Neoptera</taxon>
        <taxon>Paraneoptera</taxon>
        <taxon>Hemiptera</taxon>
        <taxon>Sternorrhyncha</taxon>
        <taxon>Aphidomorpha</taxon>
        <taxon>Aphidoidea</taxon>
        <taxon>Aphididae</taxon>
        <taxon>Macrosiphini</taxon>
        <taxon>Acyrthosiphon</taxon>
    </lineage>
</organism>
<feature type="compositionally biased region" description="Acidic residues" evidence="1">
    <location>
        <begin position="58"/>
        <end position="95"/>
    </location>
</feature>
<dbReference type="KEGG" id="api:100573600"/>
<evidence type="ECO:0000313" key="3">
    <source>
        <dbReference type="Proteomes" id="UP000007819"/>
    </source>
</evidence>
<feature type="region of interest" description="Disordered" evidence="1">
    <location>
        <begin position="37"/>
        <end position="162"/>
    </location>
</feature>
<proteinExistence type="predicted"/>
<dbReference type="AlphaFoldDB" id="A0A8R2F6V6"/>
<accession>A0A8R2F6V6</accession>
<dbReference type="EnsemblMetazoa" id="XM_008183117.3">
    <property type="protein sequence ID" value="XP_008181339.1"/>
    <property type="gene ID" value="LOC100573600"/>
</dbReference>
<dbReference type="OrthoDB" id="6629380at2759"/>
<feature type="compositionally biased region" description="Low complexity" evidence="1">
    <location>
        <begin position="114"/>
        <end position="145"/>
    </location>
</feature>
<keyword evidence="3" id="KW-1185">Reference proteome</keyword>
<reference evidence="2" key="2">
    <citation type="submission" date="2022-06" db="UniProtKB">
        <authorList>
            <consortium name="EnsemblMetazoa"/>
        </authorList>
    </citation>
    <scope>IDENTIFICATION</scope>
</reference>
<name>A0A8R2F6V6_ACYPI</name>